<dbReference type="EMBL" id="JAHWQX010000003">
    <property type="protein sequence ID" value="MBW3098099.1"/>
    <property type="molecule type" value="Genomic_DNA"/>
</dbReference>
<organism evidence="4 5">
    <name type="scientific">Pseudohoeflea coraliihabitans</name>
    <dbReference type="NCBI Taxonomy" id="2860393"/>
    <lineage>
        <taxon>Bacteria</taxon>
        <taxon>Pseudomonadati</taxon>
        <taxon>Pseudomonadota</taxon>
        <taxon>Alphaproteobacteria</taxon>
        <taxon>Hyphomicrobiales</taxon>
        <taxon>Rhizobiaceae</taxon>
        <taxon>Pseudohoeflea</taxon>
    </lineage>
</organism>
<reference evidence="4" key="1">
    <citation type="submission" date="2021-07" db="EMBL/GenBank/DDBJ databases">
        <title>Pseudohoeflea marina sp. nov. a polyhydroxyalcanoate-producing bacterium.</title>
        <authorList>
            <person name="Zheng W."/>
            <person name="Yu S."/>
            <person name="Huang Y."/>
        </authorList>
    </citation>
    <scope>NUCLEOTIDE SEQUENCE</scope>
    <source>
        <strain evidence="4">DP4N28-3</strain>
    </source>
</reference>
<dbReference type="InterPro" id="IPR050723">
    <property type="entry name" value="CFA/CMAS"/>
</dbReference>
<evidence type="ECO:0000313" key="5">
    <source>
        <dbReference type="Proteomes" id="UP001430804"/>
    </source>
</evidence>
<evidence type="ECO:0000256" key="2">
    <source>
        <dbReference type="ARBA" id="ARBA00022679"/>
    </source>
</evidence>
<dbReference type="CDD" id="cd02440">
    <property type="entry name" value="AdoMet_MTases"/>
    <property type="match status" value="1"/>
</dbReference>
<evidence type="ECO:0000256" key="1">
    <source>
        <dbReference type="ARBA" id="ARBA00022603"/>
    </source>
</evidence>
<dbReference type="PANTHER" id="PTHR43667">
    <property type="entry name" value="CYCLOPROPANE-FATTY-ACYL-PHOSPHOLIPID SYNTHASE"/>
    <property type="match status" value="1"/>
</dbReference>
<evidence type="ECO:0000256" key="3">
    <source>
        <dbReference type="ARBA" id="ARBA00022691"/>
    </source>
</evidence>
<sequence>MTMAVEPELDDGELLSPETLSRQLKGLPAQARFALRRLIKMKHGTLVIRLPEGRTVRVEGAKAGPQAVLILHNWNLARRALASGTIGVAESYIDGDWESPDVTGFLEFFLVNMDIGDRLSNGAQGVLRLIERFRHWMNANTRGQARKNISAHYDLGNAFYETWLDRTMTYSAALFEDGANDLASAQQAKYRALARAAGIKRGDRVLEIGCGWGGFAEFAASELGCHVTGLTISSEQLHFARERIERAGLSGNAEFKFQDYRDETGQYDAVVSIEMFEAVGERYWPTYFSKVRQCLKPGGRAGLQVITIRPEAFEDYKASPDFIQRYVFPGGMLPTETHLAEYGQRSGLELIGQRAFGADYGQTLALWRDRFRAAWSTIRPLGFDERFRRLWEFYLHYCEAGFRSGHINVRHVVYR</sequence>
<keyword evidence="2" id="KW-0808">Transferase</keyword>
<evidence type="ECO:0000313" key="4">
    <source>
        <dbReference type="EMBL" id="MBW3098099.1"/>
    </source>
</evidence>
<protein>
    <submittedName>
        <fullName evidence="4">Cyclopropane-fatty-acyl-phospholipid synthase family protein</fullName>
    </submittedName>
</protein>
<gene>
    <name evidence="4" type="ORF">KY465_12480</name>
</gene>
<comment type="caution">
    <text evidence="4">The sequence shown here is derived from an EMBL/GenBank/DDBJ whole genome shotgun (WGS) entry which is preliminary data.</text>
</comment>
<dbReference type="PANTHER" id="PTHR43667:SF2">
    <property type="entry name" value="FATTY ACID C-METHYL TRANSFERASE"/>
    <property type="match status" value="1"/>
</dbReference>
<proteinExistence type="predicted"/>
<dbReference type="Proteomes" id="UP001430804">
    <property type="component" value="Unassembled WGS sequence"/>
</dbReference>
<keyword evidence="5" id="KW-1185">Reference proteome</keyword>
<dbReference type="PIRSF" id="PIRSF003085">
    <property type="entry name" value="CMAS"/>
    <property type="match status" value="1"/>
</dbReference>
<name>A0ABS6WSR7_9HYPH</name>
<keyword evidence="3" id="KW-0949">S-adenosyl-L-methionine</keyword>
<dbReference type="Pfam" id="PF02353">
    <property type="entry name" value="CMAS"/>
    <property type="match status" value="1"/>
</dbReference>
<accession>A0ABS6WSR7</accession>
<dbReference type="InterPro" id="IPR003333">
    <property type="entry name" value="CMAS"/>
</dbReference>
<keyword evidence="1" id="KW-0489">Methyltransferase</keyword>